<accession>A0A6C2YW71</accession>
<organism evidence="1">
    <name type="scientific">Tuwongella immobilis</name>
    <dbReference type="NCBI Taxonomy" id="692036"/>
    <lineage>
        <taxon>Bacteria</taxon>
        <taxon>Pseudomonadati</taxon>
        <taxon>Planctomycetota</taxon>
        <taxon>Planctomycetia</taxon>
        <taxon>Gemmatales</taxon>
        <taxon>Gemmataceae</taxon>
        <taxon>Tuwongella</taxon>
    </lineage>
</organism>
<dbReference type="AlphaFoldDB" id="A0A6C2YW71"/>
<keyword evidence="2" id="KW-1185">Reference proteome</keyword>
<proteinExistence type="predicted"/>
<evidence type="ECO:0000313" key="2">
    <source>
        <dbReference type="Proteomes" id="UP000464378"/>
    </source>
</evidence>
<sequence length="141" mass="14573">MAIRTAGGFEYRGSGYLFESATMRLAADGTWSAEADGEEGGLLLSDLPCRGATSAAELVGMTWELHDAEGAFCASAFVGPAALPDGQLNMAGELDVTGGRVLCKRYDAELGVLYVAFQLAIGPVEGDVADGLAHCQVQSPV</sequence>
<dbReference type="EMBL" id="LR593887">
    <property type="protein sequence ID" value="VTS07580.1"/>
    <property type="molecule type" value="Genomic_DNA"/>
</dbReference>
<dbReference type="RefSeq" id="WP_162660122.1">
    <property type="nucleotide sequence ID" value="NZ_LR593887.1"/>
</dbReference>
<protein>
    <submittedName>
        <fullName evidence="1">Uncharacterized protein</fullName>
    </submittedName>
</protein>
<gene>
    <name evidence="1" type="ORF">GMBLW1_40810</name>
</gene>
<name>A0A6C2YW71_9BACT</name>
<dbReference type="Proteomes" id="UP000464378">
    <property type="component" value="Chromosome"/>
</dbReference>
<dbReference type="InParanoid" id="A0A6C2YW71"/>
<dbReference type="EMBL" id="LR586016">
    <property type="protein sequence ID" value="VIP05112.1"/>
    <property type="molecule type" value="Genomic_DNA"/>
</dbReference>
<evidence type="ECO:0000313" key="1">
    <source>
        <dbReference type="EMBL" id="VIP05112.1"/>
    </source>
</evidence>
<reference evidence="1" key="1">
    <citation type="submission" date="2019-04" db="EMBL/GenBank/DDBJ databases">
        <authorList>
            <consortium name="Science for Life Laboratories"/>
        </authorList>
    </citation>
    <scope>NUCLEOTIDE SEQUENCE</scope>
    <source>
        <strain evidence="1">MBLW1</strain>
    </source>
</reference>
<dbReference type="KEGG" id="tim:GMBLW1_40810"/>